<name>A0A1I5PQX7_9FIRM</name>
<proteinExistence type="predicted"/>
<feature type="domain" description="Glycosyltransferase 2-like" evidence="1">
    <location>
        <begin position="7"/>
        <end position="107"/>
    </location>
</feature>
<dbReference type="PANTHER" id="PTHR22916:SF3">
    <property type="entry name" value="UDP-GLCNAC:BETAGAL BETA-1,3-N-ACETYLGLUCOSAMINYLTRANSFERASE-LIKE PROTEIN 1"/>
    <property type="match status" value="1"/>
</dbReference>
<dbReference type="SUPFAM" id="SSF53448">
    <property type="entry name" value="Nucleotide-diphospho-sugar transferases"/>
    <property type="match status" value="1"/>
</dbReference>
<dbReference type="Pfam" id="PF00535">
    <property type="entry name" value="Glycos_transf_2"/>
    <property type="match status" value="1"/>
</dbReference>
<gene>
    <name evidence="2" type="ORF">SAMN04487928_101107</name>
</gene>
<organism evidence="2 3">
    <name type="scientific">Butyrivibrio proteoclasticus</name>
    <dbReference type="NCBI Taxonomy" id="43305"/>
    <lineage>
        <taxon>Bacteria</taxon>
        <taxon>Bacillati</taxon>
        <taxon>Bacillota</taxon>
        <taxon>Clostridia</taxon>
        <taxon>Lachnospirales</taxon>
        <taxon>Lachnospiraceae</taxon>
        <taxon>Butyrivibrio</taxon>
    </lineage>
</organism>
<dbReference type="OrthoDB" id="396512at2"/>
<evidence type="ECO:0000313" key="2">
    <source>
        <dbReference type="EMBL" id="SFP36415.1"/>
    </source>
</evidence>
<sequence length="255" mass="29482">MASPLFTVITVCYNSEKTIERTLQSVLNQTEQDYEYLIIDGASTDGTLDVVRRYEPKFRGRLHIFSEKDNGIYDAMNKGIAKASGELIGLVNSDDFYEFDALENMKKVYMEWMTGEDNKNNHHVILYGMQRRLRGGEEIEIEFVNHRILGEGMICHPTCFVSREVYREFGAYDTNYKSAADLDFLLRIKNNTDTTFVPVYHIISNFELGGMSASGRGAREAARVRCKYGVYSRTRMNYVILQSRIIDFVHWVKRL</sequence>
<dbReference type="Gene3D" id="3.90.550.10">
    <property type="entry name" value="Spore Coat Polysaccharide Biosynthesis Protein SpsA, Chain A"/>
    <property type="match status" value="1"/>
</dbReference>
<dbReference type="RefSeq" id="WP_074882843.1">
    <property type="nucleotide sequence ID" value="NZ_FOXO01000001.1"/>
</dbReference>
<dbReference type="GO" id="GO:0016758">
    <property type="term" value="F:hexosyltransferase activity"/>
    <property type="evidence" value="ECO:0007669"/>
    <property type="project" value="UniProtKB-ARBA"/>
</dbReference>
<keyword evidence="3" id="KW-1185">Reference proteome</keyword>
<dbReference type="CDD" id="cd06433">
    <property type="entry name" value="GT_2_WfgS_like"/>
    <property type="match status" value="1"/>
</dbReference>
<keyword evidence="2" id="KW-0808">Transferase</keyword>
<dbReference type="PANTHER" id="PTHR22916">
    <property type="entry name" value="GLYCOSYLTRANSFERASE"/>
    <property type="match status" value="1"/>
</dbReference>
<dbReference type="EMBL" id="FOXO01000001">
    <property type="protein sequence ID" value="SFP36415.1"/>
    <property type="molecule type" value="Genomic_DNA"/>
</dbReference>
<protein>
    <submittedName>
        <fullName evidence="2">Glycosyl transferase family 2</fullName>
    </submittedName>
</protein>
<accession>A0A1I5PQX7</accession>
<dbReference type="AlphaFoldDB" id="A0A1I5PQX7"/>
<dbReference type="Proteomes" id="UP000182624">
    <property type="component" value="Unassembled WGS sequence"/>
</dbReference>
<reference evidence="3" key="1">
    <citation type="submission" date="2016-10" db="EMBL/GenBank/DDBJ databases">
        <authorList>
            <person name="Varghese N."/>
            <person name="Submissions S."/>
        </authorList>
    </citation>
    <scope>NUCLEOTIDE SEQUENCE [LARGE SCALE GENOMIC DNA]</scope>
    <source>
        <strain evidence="3">P18</strain>
    </source>
</reference>
<evidence type="ECO:0000313" key="3">
    <source>
        <dbReference type="Proteomes" id="UP000182624"/>
    </source>
</evidence>
<evidence type="ECO:0000259" key="1">
    <source>
        <dbReference type="Pfam" id="PF00535"/>
    </source>
</evidence>
<dbReference type="InterPro" id="IPR001173">
    <property type="entry name" value="Glyco_trans_2-like"/>
</dbReference>
<dbReference type="InterPro" id="IPR029044">
    <property type="entry name" value="Nucleotide-diphossugar_trans"/>
</dbReference>